<feature type="domain" description="Nucleotidyl transferase" evidence="1">
    <location>
        <begin position="3"/>
        <end position="231"/>
    </location>
</feature>
<dbReference type="Proteomes" id="UP001596337">
    <property type="component" value="Unassembled WGS sequence"/>
</dbReference>
<protein>
    <submittedName>
        <fullName evidence="2">Sugar phosphate nucleotidyltransferase</fullName>
    </submittedName>
</protein>
<dbReference type="Gene3D" id="3.90.550.10">
    <property type="entry name" value="Spore Coat Polysaccharide Biosynthesis Protein SpsA, Chain A"/>
    <property type="match status" value="1"/>
</dbReference>
<sequence>MKVVLFCGGYGTRMRTGTPGDVPKPMQLVGPRPLIWHVMRYYAHFGHTDFILCLGYGAHHIKDFFLNYQETTSNDFVLRDGGVELLSTDISDWTVTFVQTGIESPIGERLRRVREYLDGDEMFLANYADVLTDAPLPEIVNRFADSDAGASMMVVPPPGTFHCIDVGDDGMVASIAPVSEMPLWVNGGYFVLRQEVFDHLPENGDLVGDACVELAKRGRLLAYPHRGYWRPTDTVKERVALDEAYSRGDRPWALWEQDVARSNGAATHDVTSESAASNGAAVYGATHGAVAAQALARHV</sequence>
<dbReference type="InterPro" id="IPR013446">
    <property type="entry name" value="G1P_cyt_trans-like"/>
</dbReference>
<dbReference type="Pfam" id="PF00483">
    <property type="entry name" value="NTP_transferase"/>
    <property type="match status" value="1"/>
</dbReference>
<dbReference type="PANTHER" id="PTHR47183:SF3">
    <property type="entry name" value="TRANSFERASE"/>
    <property type="match status" value="1"/>
</dbReference>
<evidence type="ECO:0000259" key="1">
    <source>
        <dbReference type="Pfam" id="PF00483"/>
    </source>
</evidence>
<dbReference type="PANTHER" id="PTHR47183">
    <property type="entry name" value="GLUCOSE-1-PHOSPHATE CYTIDYLYLTRANSFERASE-RELATED"/>
    <property type="match status" value="1"/>
</dbReference>
<dbReference type="SUPFAM" id="SSF53448">
    <property type="entry name" value="Nucleotide-diphospho-sugar transferases"/>
    <property type="match status" value="1"/>
</dbReference>
<dbReference type="EMBL" id="JBHSXX010000001">
    <property type="protein sequence ID" value="MFC6869750.1"/>
    <property type="molecule type" value="Genomic_DNA"/>
</dbReference>
<gene>
    <name evidence="2" type="ORF">ACFQGD_21645</name>
</gene>
<comment type="caution">
    <text evidence="2">The sequence shown here is derived from an EMBL/GenBank/DDBJ whole genome shotgun (WGS) entry which is preliminary data.</text>
</comment>
<evidence type="ECO:0000313" key="2">
    <source>
        <dbReference type="EMBL" id="MFC6869750.1"/>
    </source>
</evidence>
<dbReference type="InterPro" id="IPR005835">
    <property type="entry name" value="NTP_transferase_dom"/>
</dbReference>
<dbReference type="RefSeq" id="WP_345397766.1">
    <property type="nucleotide sequence ID" value="NZ_BAABLA010000027.1"/>
</dbReference>
<keyword evidence="3" id="KW-1185">Reference proteome</keyword>
<evidence type="ECO:0000313" key="3">
    <source>
        <dbReference type="Proteomes" id="UP001596337"/>
    </source>
</evidence>
<dbReference type="InterPro" id="IPR029044">
    <property type="entry name" value="Nucleotide-diphossugar_trans"/>
</dbReference>
<accession>A0ABW2C5A4</accession>
<proteinExistence type="predicted"/>
<reference evidence="3" key="1">
    <citation type="journal article" date="2019" name="Int. J. Syst. Evol. Microbiol.">
        <title>The Global Catalogue of Microorganisms (GCM) 10K type strain sequencing project: providing services to taxonomists for standard genome sequencing and annotation.</title>
        <authorList>
            <consortium name="The Broad Institute Genomics Platform"/>
            <consortium name="The Broad Institute Genome Sequencing Center for Infectious Disease"/>
            <person name="Wu L."/>
            <person name="Ma J."/>
        </authorList>
    </citation>
    <scope>NUCLEOTIDE SEQUENCE [LARGE SCALE GENOMIC DNA]</scope>
    <source>
        <strain evidence="3">KCTC 32255</strain>
    </source>
</reference>
<name>A0ABW2C5A4_9PSEU</name>
<organism evidence="2 3">
    <name type="scientific">Haloechinothrix salitolerans</name>
    <dbReference type="NCBI Taxonomy" id="926830"/>
    <lineage>
        <taxon>Bacteria</taxon>
        <taxon>Bacillati</taxon>
        <taxon>Actinomycetota</taxon>
        <taxon>Actinomycetes</taxon>
        <taxon>Pseudonocardiales</taxon>
        <taxon>Pseudonocardiaceae</taxon>
        <taxon>Haloechinothrix</taxon>
    </lineage>
</organism>